<reference evidence="2 3" key="1">
    <citation type="submission" date="2022-03" db="EMBL/GenBank/DDBJ databases">
        <title>Complete genome of Streptomyces rimosus ssp. rimosus R7 (=ATCC 10970).</title>
        <authorList>
            <person name="Beganovic S."/>
            <person name="Ruckert C."/>
            <person name="Busche T."/>
            <person name="Kalinowski J."/>
            <person name="Wittmann C."/>
        </authorList>
    </citation>
    <scope>NUCLEOTIDE SEQUENCE [LARGE SCALE GENOMIC DNA]</scope>
    <source>
        <strain evidence="2 3">R7</strain>
    </source>
</reference>
<name>A0ABY3Z2V3_STRRM</name>
<dbReference type="Proteomes" id="UP000829494">
    <property type="component" value="Chromosome"/>
</dbReference>
<evidence type="ECO:0000313" key="2">
    <source>
        <dbReference type="EMBL" id="UNZ04593.1"/>
    </source>
</evidence>
<proteinExistence type="predicted"/>
<evidence type="ECO:0000256" key="1">
    <source>
        <dbReference type="SAM" id="SignalP"/>
    </source>
</evidence>
<keyword evidence="1" id="KW-0732">Signal</keyword>
<dbReference type="RefSeq" id="WP_003979927.1">
    <property type="nucleotide sequence ID" value="NZ_CP043497.1"/>
</dbReference>
<evidence type="ECO:0000313" key="3">
    <source>
        <dbReference type="Proteomes" id="UP000829494"/>
    </source>
</evidence>
<keyword evidence="3" id="KW-1185">Reference proteome</keyword>
<feature type="chain" id="PRO_5047508339" evidence="1">
    <location>
        <begin position="29"/>
        <end position="91"/>
    </location>
</feature>
<gene>
    <name evidence="2" type="ORF">SRIMR7_20750</name>
</gene>
<dbReference type="EMBL" id="CP094298">
    <property type="protein sequence ID" value="UNZ04593.1"/>
    <property type="molecule type" value="Genomic_DNA"/>
</dbReference>
<protein>
    <submittedName>
        <fullName evidence="2">Uncharacterized protein</fullName>
    </submittedName>
</protein>
<organism evidence="2 3">
    <name type="scientific">Streptomyces rimosus subsp. rimosus</name>
    <dbReference type="NCBI Taxonomy" id="132474"/>
    <lineage>
        <taxon>Bacteria</taxon>
        <taxon>Bacillati</taxon>
        <taxon>Actinomycetota</taxon>
        <taxon>Actinomycetes</taxon>
        <taxon>Kitasatosporales</taxon>
        <taxon>Streptomycetaceae</taxon>
        <taxon>Streptomyces</taxon>
    </lineage>
</organism>
<dbReference type="GeneID" id="66856305"/>
<feature type="signal peptide" evidence="1">
    <location>
        <begin position="1"/>
        <end position="28"/>
    </location>
</feature>
<accession>A0ABY3Z2V3</accession>
<sequence>MLKRLAAALSCTALALGGAVAIAPTAQASPQSCYYYVLEQYPGADEEVAERACRIGGRGGTENFRACYHELRRDHIPAVVAGEACRRAARG</sequence>